<gene>
    <name evidence="3" type="ORF">METZ01_LOCUS418329</name>
</gene>
<evidence type="ECO:0000256" key="1">
    <source>
        <dbReference type="ARBA" id="ARBA00022793"/>
    </source>
</evidence>
<keyword evidence="1" id="KW-0210">Decarboxylase</keyword>
<keyword evidence="2" id="KW-0456">Lyase</keyword>
<accession>A0A382X4E6</accession>
<dbReference type="Pfam" id="PF02666">
    <property type="entry name" value="PS_Dcarbxylase"/>
    <property type="match status" value="1"/>
</dbReference>
<dbReference type="AlphaFoldDB" id="A0A382X4E6"/>
<protein>
    <recommendedName>
        <fullName evidence="4">Phosphatidylserine decarboxylase</fullName>
    </recommendedName>
</protein>
<organism evidence="3">
    <name type="scientific">marine metagenome</name>
    <dbReference type="NCBI Taxonomy" id="408172"/>
    <lineage>
        <taxon>unclassified sequences</taxon>
        <taxon>metagenomes</taxon>
        <taxon>ecological metagenomes</taxon>
    </lineage>
</organism>
<dbReference type="InterPro" id="IPR003817">
    <property type="entry name" value="PS_Dcarbxylase"/>
</dbReference>
<evidence type="ECO:0000313" key="3">
    <source>
        <dbReference type="EMBL" id="SVD65475.1"/>
    </source>
</evidence>
<feature type="non-terminal residue" evidence="3">
    <location>
        <position position="210"/>
    </location>
</feature>
<dbReference type="PANTHER" id="PTHR10067">
    <property type="entry name" value="PHOSPHATIDYLSERINE DECARBOXYLASE"/>
    <property type="match status" value="1"/>
</dbReference>
<sequence>MVEKAPIEYFDRYSGEIRREKIYGERWLRWVYGNPLGRLTLWLFFRRGFFSSWYGRRMASPESRSRIEPFIREYGINSEEFADEVSSYSSFNDFFVRRLKPSARPIDEDEKTAVFPADGRHLGFADISARDAIFAKGQSFTLPRLFGSSEASAPYEKGTLVISRLCPLDYHRFHFPVSGKVSSPNLINGCLQSVNPIALRKNLAILWGNK</sequence>
<evidence type="ECO:0008006" key="4">
    <source>
        <dbReference type="Google" id="ProtNLM"/>
    </source>
</evidence>
<dbReference type="PANTHER" id="PTHR10067:SF17">
    <property type="entry name" value="PHOSPHATIDYLSERINE DECARBOXYLASE PROENZYME 2"/>
    <property type="match status" value="1"/>
</dbReference>
<dbReference type="GO" id="GO:0008654">
    <property type="term" value="P:phospholipid biosynthetic process"/>
    <property type="evidence" value="ECO:0007669"/>
    <property type="project" value="InterPro"/>
</dbReference>
<dbReference type="GO" id="GO:0004609">
    <property type="term" value="F:phosphatidylserine decarboxylase activity"/>
    <property type="evidence" value="ECO:0007669"/>
    <property type="project" value="InterPro"/>
</dbReference>
<dbReference type="EMBL" id="UINC01164557">
    <property type="protein sequence ID" value="SVD65475.1"/>
    <property type="molecule type" value="Genomic_DNA"/>
</dbReference>
<reference evidence="3" key="1">
    <citation type="submission" date="2018-05" db="EMBL/GenBank/DDBJ databases">
        <authorList>
            <person name="Lanie J.A."/>
            <person name="Ng W.-L."/>
            <person name="Kazmierczak K.M."/>
            <person name="Andrzejewski T.M."/>
            <person name="Davidsen T.M."/>
            <person name="Wayne K.J."/>
            <person name="Tettelin H."/>
            <person name="Glass J.I."/>
            <person name="Rusch D."/>
            <person name="Podicherti R."/>
            <person name="Tsui H.-C.T."/>
            <person name="Winkler M.E."/>
        </authorList>
    </citation>
    <scope>NUCLEOTIDE SEQUENCE</scope>
</reference>
<proteinExistence type="predicted"/>
<name>A0A382X4E6_9ZZZZ</name>
<evidence type="ECO:0000256" key="2">
    <source>
        <dbReference type="ARBA" id="ARBA00023239"/>
    </source>
</evidence>